<feature type="compositionally biased region" description="Basic residues" evidence="1">
    <location>
        <begin position="335"/>
        <end position="356"/>
    </location>
</feature>
<evidence type="ECO:0000256" key="1">
    <source>
        <dbReference type="SAM" id="MobiDB-lite"/>
    </source>
</evidence>
<evidence type="ECO:0000313" key="4">
    <source>
        <dbReference type="Proteomes" id="UP001597402"/>
    </source>
</evidence>
<feature type="compositionally biased region" description="Basic and acidic residues" evidence="1">
    <location>
        <begin position="319"/>
        <end position="334"/>
    </location>
</feature>
<feature type="transmembrane region" description="Helical" evidence="2">
    <location>
        <begin position="36"/>
        <end position="55"/>
    </location>
</feature>
<dbReference type="EMBL" id="JBHUHP010000030">
    <property type="protein sequence ID" value="MFD2094027.1"/>
    <property type="molecule type" value="Genomic_DNA"/>
</dbReference>
<proteinExistence type="predicted"/>
<comment type="caution">
    <text evidence="3">The sequence shown here is derived from an EMBL/GenBank/DDBJ whole genome shotgun (WGS) entry which is preliminary data.</text>
</comment>
<keyword evidence="2" id="KW-0472">Membrane</keyword>
<keyword evidence="2" id="KW-0812">Transmembrane</keyword>
<accession>A0ABW4XEY6</accession>
<keyword evidence="2" id="KW-1133">Transmembrane helix</keyword>
<feature type="transmembrane region" description="Helical" evidence="2">
    <location>
        <begin position="12"/>
        <end position="30"/>
    </location>
</feature>
<feature type="transmembrane region" description="Helical" evidence="2">
    <location>
        <begin position="75"/>
        <end position="93"/>
    </location>
</feature>
<evidence type="ECO:0000313" key="3">
    <source>
        <dbReference type="EMBL" id="MFD2094027.1"/>
    </source>
</evidence>
<protein>
    <submittedName>
        <fullName evidence="3">Uncharacterized protein</fullName>
    </submittedName>
</protein>
<feature type="transmembrane region" description="Helical" evidence="2">
    <location>
        <begin position="278"/>
        <end position="297"/>
    </location>
</feature>
<reference evidence="4" key="1">
    <citation type="journal article" date="2019" name="Int. J. Syst. Evol. Microbiol.">
        <title>The Global Catalogue of Microorganisms (GCM) 10K type strain sequencing project: providing services to taxonomists for standard genome sequencing and annotation.</title>
        <authorList>
            <consortium name="The Broad Institute Genomics Platform"/>
            <consortium name="The Broad Institute Genome Sequencing Center for Infectious Disease"/>
            <person name="Wu L."/>
            <person name="Ma J."/>
        </authorList>
    </citation>
    <scope>NUCLEOTIDE SEQUENCE [LARGE SCALE GENOMIC DNA]</scope>
    <source>
        <strain evidence="4">JCM 3338</strain>
    </source>
</reference>
<name>A0ABW4XEY6_9ACTN</name>
<dbReference type="Proteomes" id="UP001597402">
    <property type="component" value="Unassembled WGS sequence"/>
</dbReference>
<organism evidence="3 4">
    <name type="scientific">Blastococcus deserti</name>
    <dbReference type="NCBI Taxonomy" id="2259033"/>
    <lineage>
        <taxon>Bacteria</taxon>
        <taxon>Bacillati</taxon>
        <taxon>Actinomycetota</taxon>
        <taxon>Actinomycetes</taxon>
        <taxon>Geodermatophilales</taxon>
        <taxon>Geodermatophilaceae</taxon>
        <taxon>Blastococcus</taxon>
    </lineage>
</organism>
<sequence length="356" mass="38269">MAPRRVRLVRLALLAVVGVTVLLVAVLSLLRPAVATGLLAGVAAVALFEAGVGRWRRGPRDDDRPQRSLRGAKRVLAVAAAAITAAISATQLLRDRDASPGIVPSPPQVTVPYEATARLAPRGWEVREEIRVDDAAIQGLHDHGGLSGADVVELLHRLPLGTGWQLERMVDGTPVFVRGTVVTVEERRLGVTRAVFEVPQVPVLGVELVPRSESSAILLAPRAAVAATTPPADEEILTADEGGIARSVVPVDDSTDEVTVALLGTWLRSPFGERLYDLSTWPLLPYVVGVIALAVAARLRRWILARFVAVSGRLRRSRGSGDEARARAPVDARRIPRPRPGRSRVAGARRRQDRGR</sequence>
<dbReference type="RefSeq" id="WP_376880384.1">
    <property type="nucleotide sequence ID" value="NZ_JBHUHP010000030.1"/>
</dbReference>
<evidence type="ECO:0000256" key="2">
    <source>
        <dbReference type="SAM" id="Phobius"/>
    </source>
</evidence>
<keyword evidence="4" id="KW-1185">Reference proteome</keyword>
<feature type="region of interest" description="Disordered" evidence="1">
    <location>
        <begin position="318"/>
        <end position="356"/>
    </location>
</feature>
<gene>
    <name evidence="3" type="ORF">ACFSHS_20875</name>
</gene>